<proteinExistence type="predicted"/>
<dbReference type="KEGG" id="mehf:MmiHf6_11650"/>
<accession>A0AA97A270</accession>
<dbReference type="GeneID" id="85195740"/>
<dbReference type="RefSeq" id="WP_316557009.1">
    <property type="nucleotide sequence ID" value="NZ_CP131059.1"/>
</dbReference>
<evidence type="ECO:0000313" key="2">
    <source>
        <dbReference type="Proteomes" id="UP001302978"/>
    </source>
</evidence>
<protein>
    <recommendedName>
        <fullName evidence="3">Type IV pilin</fullName>
    </recommendedName>
</protein>
<dbReference type="Proteomes" id="UP001302978">
    <property type="component" value="Chromosome"/>
</dbReference>
<gene>
    <name evidence="1" type="ORF">MmiHf6_11650</name>
</gene>
<evidence type="ECO:0008006" key="3">
    <source>
        <dbReference type="Google" id="ProtNLM"/>
    </source>
</evidence>
<organism evidence="1 2">
    <name type="scientific">Methanimicrococcus hongohii</name>
    <dbReference type="NCBI Taxonomy" id="3028295"/>
    <lineage>
        <taxon>Archaea</taxon>
        <taxon>Methanobacteriati</taxon>
        <taxon>Methanobacteriota</taxon>
        <taxon>Stenosarchaea group</taxon>
        <taxon>Methanomicrobia</taxon>
        <taxon>Methanosarcinales</taxon>
        <taxon>Methanosarcinaceae</taxon>
        <taxon>Methanimicrococcus</taxon>
    </lineage>
</organism>
<name>A0AA97A270_9EURY</name>
<keyword evidence="2" id="KW-1185">Reference proteome</keyword>
<evidence type="ECO:0000313" key="1">
    <source>
        <dbReference type="EMBL" id="WNY23843.1"/>
    </source>
</evidence>
<reference evidence="1 2" key="1">
    <citation type="submission" date="2023-07" db="EMBL/GenBank/DDBJ databases">
        <title>Closed genoem sequence of Methanomicrococcus sp. Hf6.</title>
        <authorList>
            <person name="Poehlein A."/>
            <person name="Protasov E."/>
            <person name="Platt K."/>
            <person name="Reeh H."/>
            <person name="Daniel R."/>
            <person name="Brune A."/>
        </authorList>
    </citation>
    <scope>NUCLEOTIDE SEQUENCE [LARGE SCALE GENOMIC DNA]</scope>
    <source>
        <strain evidence="1 2">Hf6</strain>
    </source>
</reference>
<sequence>MQISSLLLILITFSLGGVLFLGTGTILGNIYDFSPAAPLKVEVVDFSGGDRYNDSLRFQDNVLILKHAGGSSVSLDSISVLIAGAGNAYSGIPGAGGKLVYGDVSVRYVHINSGKKNLDFEKNNRETLKDGFWSAGEVLVLTGNDSLNSSVSSVSVSINGDAGTSNNYGFSSGQTLEIRIYQRNKAGNPQFVLKKETAV</sequence>
<dbReference type="AlphaFoldDB" id="A0AA97A270"/>
<dbReference type="EMBL" id="CP131059">
    <property type="protein sequence ID" value="WNY23843.1"/>
    <property type="molecule type" value="Genomic_DNA"/>
</dbReference>